<keyword evidence="1" id="KW-0812">Transmembrane</keyword>
<evidence type="ECO:0000313" key="2">
    <source>
        <dbReference type="EMBL" id="ORE17886.1"/>
    </source>
</evidence>
<dbReference type="PANTHER" id="PTHR31303">
    <property type="entry name" value="CTP-DEPENDENT DIACYLGLYCEROL KINASE 1"/>
    <property type="match status" value="1"/>
</dbReference>
<sequence>MSQVKSDNSRYPLVPIKGSWEIPRKLFHFSIGFLVLYLYMNGIDTDQVYPKLVAFLAIVVTAELLRFNFEWFNIIYCQVCGPLMRTTEIKKVNGVVYYLLGCIIVLYFFPRDLAALSIIYLSWADPIASICGKLWGKYTIQYSGKSLAGSLGAVALGSLVTYVYFGPLSYYPQSYNTESSPVPLTIFSIYGGLVAGISEALGNSVFRFDDNLTIPVISAIMLWIPLVGLGLGY</sequence>
<reference evidence="2 3" key="1">
    <citation type="journal article" date="2016" name="Proc. Natl. Acad. Sci. U.S.A.">
        <title>Lipid metabolic changes in an early divergent fungus govern the establishment of a mutualistic symbiosis with endobacteria.</title>
        <authorList>
            <person name="Lastovetsky O.A."/>
            <person name="Gaspar M.L."/>
            <person name="Mondo S.J."/>
            <person name="LaButti K.M."/>
            <person name="Sandor L."/>
            <person name="Grigoriev I.V."/>
            <person name="Henry S.A."/>
            <person name="Pawlowska T.E."/>
        </authorList>
    </citation>
    <scope>NUCLEOTIDE SEQUENCE [LARGE SCALE GENOMIC DNA]</scope>
    <source>
        <strain evidence="2 3">ATCC 11559</strain>
    </source>
</reference>
<proteinExistence type="predicted"/>
<dbReference type="Proteomes" id="UP000242381">
    <property type="component" value="Unassembled WGS sequence"/>
</dbReference>
<dbReference type="EMBL" id="KV921344">
    <property type="protein sequence ID" value="ORE17886.1"/>
    <property type="molecule type" value="Genomic_DNA"/>
</dbReference>
<keyword evidence="2" id="KW-0548">Nucleotidyltransferase</keyword>
<feature type="transmembrane region" description="Helical" evidence="1">
    <location>
        <begin position="26"/>
        <end position="42"/>
    </location>
</feature>
<dbReference type="OMA" id="IIYLSWT"/>
<name>A0A0A1P0B3_RHIZD</name>
<accession>A0A0A1P0B3</accession>
<feature type="transmembrane region" description="Helical" evidence="1">
    <location>
        <begin position="48"/>
        <end position="65"/>
    </location>
</feature>
<keyword evidence="1" id="KW-0472">Membrane</keyword>
<keyword evidence="2" id="KW-0808">Transferase</keyword>
<feature type="transmembrane region" description="Helical" evidence="1">
    <location>
        <begin position="92"/>
        <end position="109"/>
    </location>
</feature>
<dbReference type="AlphaFoldDB" id="A0A0A1P0B3"/>
<gene>
    <name evidence="2" type="ORF">BCV71DRAFT_199876</name>
</gene>
<organism evidence="2 3">
    <name type="scientific">Rhizopus microsporus</name>
    <dbReference type="NCBI Taxonomy" id="58291"/>
    <lineage>
        <taxon>Eukaryota</taxon>
        <taxon>Fungi</taxon>
        <taxon>Fungi incertae sedis</taxon>
        <taxon>Mucoromycota</taxon>
        <taxon>Mucoromycotina</taxon>
        <taxon>Mucoromycetes</taxon>
        <taxon>Mucorales</taxon>
        <taxon>Mucorineae</taxon>
        <taxon>Rhizopodaceae</taxon>
        <taxon>Rhizopus</taxon>
    </lineage>
</organism>
<dbReference type="GO" id="GO:0005789">
    <property type="term" value="C:endoplasmic reticulum membrane"/>
    <property type="evidence" value="ECO:0007669"/>
    <property type="project" value="TreeGrafter"/>
</dbReference>
<feature type="transmembrane region" description="Helical" evidence="1">
    <location>
        <begin position="185"/>
        <end position="205"/>
    </location>
</feature>
<feature type="transmembrane region" description="Helical" evidence="1">
    <location>
        <begin position="147"/>
        <end position="165"/>
    </location>
</feature>
<evidence type="ECO:0000313" key="3">
    <source>
        <dbReference type="Proteomes" id="UP000242381"/>
    </source>
</evidence>
<dbReference type="PANTHER" id="PTHR31303:SF1">
    <property type="entry name" value="CTP-DEPENDENT DIACYLGLYCEROL KINASE 1"/>
    <property type="match status" value="1"/>
</dbReference>
<dbReference type="InterPro" id="IPR037997">
    <property type="entry name" value="Dgk1-like"/>
</dbReference>
<dbReference type="GO" id="GO:0006654">
    <property type="term" value="P:phosphatidic acid biosynthetic process"/>
    <property type="evidence" value="ECO:0007669"/>
    <property type="project" value="TreeGrafter"/>
</dbReference>
<protein>
    <submittedName>
        <fullName evidence="2">Phosphatidate cytidylyltransferase</fullName>
    </submittedName>
</protein>
<dbReference type="GO" id="GO:0004143">
    <property type="term" value="F:ATP-dependent diacylglycerol kinase activity"/>
    <property type="evidence" value="ECO:0007669"/>
    <property type="project" value="InterPro"/>
</dbReference>
<dbReference type="VEuPathDB" id="FungiDB:BCV72DRAFT_29923"/>
<dbReference type="GO" id="GO:0016779">
    <property type="term" value="F:nucleotidyltransferase activity"/>
    <property type="evidence" value="ECO:0007669"/>
    <property type="project" value="UniProtKB-KW"/>
</dbReference>
<evidence type="ECO:0000256" key="1">
    <source>
        <dbReference type="SAM" id="Phobius"/>
    </source>
</evidence>
<feature type="transmembrane region" description="Helical" evidence="1">
    <location>
        <begin position="115"/>
        <end position="135"/>
    </location>
</feature>
<feature type="transmembrane region" description="Helical" evidence="1">
    <location>
        <begin position="212"/>
        <end position="231"/>
    </location>
</feature>
<keyword evidence="1" id="KW-1133">Transmembrane helix</keyword>